<dbReference type="InterPro" id="IPR051400">
    <property type="entry name" value="HAD-like_hydrolase"/>
</dbReference>
<dbReference type="GO" id="GO:0046872">
    <property type="term" value="F:metal ion binding"/>
    <property type="evidence" value="ECO:0007669"/>
    <property type="project" value="UniProtKB-KW"/>
</dbReference>
<dbReference type="PANTHER" id="PTHR46470:SF2">
    <property type="entry name" value="GLYCERALDEHYDE 3-PHOSPHATE PHOSPHATASE"/>
    <property type="match status" value="1"/>
</dbReference>
<dbReference type="Gene3D" id="3.40.50.1000">
    <property type="entry name" value="HAD superfamily/HAD-like"/>
    <property type="match status" value="1"/>
</dbReference>
<dbReference type="RefSeq" id="WP_368278239.1">
    <property type="nucleotide sequence ID" value="NZ_WUUT01000003.1"/>
</dbReference>
<dbReference type="SFLD" id="SFLDS00003">
    <property type="entry name" value="Haloacid_Dehalogenase"/>
    <property type="match status" value="1"/>
</dbReference>
<evidence type="ECO:0000313" key="7">
    <source>
        <dbReference type="Proteomes" id="UP000466535"/>
    </source>
</evidence>
<reference evidence="6 7" key="1">
    <citation type="submission" date="2019-12" db="EMBL/GenBank/DDBJ databases">
        <title>Isolation and characterization of three novel carbon monoxide-oxidizing members of Halobacteria from salione crusts and soils.</title>
        <authorList>
            <person name="Myers M.R."/>
            <person name="King G.M."/>
        </authorList>
    </citation>
    <scope>NUCLEOTIDE SEQUENCE [LARGE SCALE GENOMIC DNA]</scope>
    <source>
        <strain evidence="6 7">WSH3</strain>
    </source>
</reference>
<dbReference type="NCBIfam" id="TIGR01549">
    <property type="entry name" value="HAD-SF-IA-v1"/>
    <property type="match status" value="1"/>
</dbReference>
<protein>
    <submittedName>
        <fullName evidence="6">HAD-IA family hydrolase</fullName>
    </submittedName>
</protein>
<accession>A0A6B0T806</accession>
<evidence type="ECO:0000313" key="6">
    <source>
        <dbReference type="EMBL" id="MXR51743.1"/>
    </source>
</evidence>
<dbReference type="Gene3D" id="1.20.120.710">
    <property type="entry name" value="Haloacid dehalogenase hydrolase-like domain"/>
    <property type="match status" value="1"/>
</dbReference>
<evidence type="ECO:0000256" key="3">
    <source>
        <dbReference type="ARBA" id="ARBA00022723"/>
    </source>
</evidence>
<keyword evidence="5" id="KW-0460">Magnesium</keyword>
<dbReference type="SFLD" id="SFLDG01129">
    <property type="entry name" value="C1.5:_HAD__Beta-PGM__Phosphata"/>
    <property type="match status" value="1"/>
</dbReference>
<dbReference type="AlphaFoldDB" id="A0A6B0T806"/>
<evidence type="ECO:0000256" key="1">
    <source>
        <dbReference type="ARBA" id="ARBA00001946"/>
    </source>
</evidence>
<evidence type="ECO:0000256" key="5">
    <source>
        <dbReference type="ARBA" id="ARBA00022842"/>
    </source>
</evidence>
<dbReference type="NCBIfam" id="TIGR01509">
    <property type="entry name" value="HAD-SF-IA-v3"/>
    <property type="match status" value="1"/>
</dbReference>
<proteinExistence type="inferred from homology"/>
<dbReference type="Pfam" id="PF00702">
    <property type="entry name" value="Hydrolase"/>
    <property type="match status" value="1"/>
</dbReference>
<dbReference type="InterPro" id="IPR006439">
    <property type="entry name" value="HAD-SF_hydro_IA"/>
</dbReference>
<dbReference type="InterPro" id="IPR036412">
    <property type="entry name" value="HAD-like_sf"/>
</dbReference>
<dbReference type="Proteomes" id="UP000466535">
    <property type="component" value="Unassembled WGS sequence"/>
</dbReference>
<keyword evidence="3" id="KW-0479">Metal-binding</keyword>
<comment type="similarity">
    <text evidence="2">Belongs to the HAD-like hydrolase superfamily.</text>
</comment>
<name>A0A6B0T806_9EURY</name>
<evidence type="ECO:0000256" key="2">
    <source>
        <dbReference type="ARBA" id="ARBA00007958"/>
    </source>
</evidence>
<gene>
    <name evidence="6" type="ORF">GRX03_09020</name>
</gene>
<keyword evidence="7" id="KW-1185">Reference proteome</keyword>
<dbReference type="InterPro" id="IPR023214">
    <property type="entry name" value="HAD_sf"/>
</dbReference>
<dbReference type="EMBL" id="WUUT01000003">
    <property type="protein sequence ID" value="MXR51743.1"/>
    <property type="molecule type" value="Genomic_DNA"/>
</dbReference>
<comment type="caution">
    <text evidence="6">The sequence shown here is derived from an EMBL/GenBank/DDBJ whole genome shotgun (WGS) entry which is preliminary data.</text>
</comment>
<evidence type="ECO:0000256" key="4">
    <source>
        <dbReference type="ARBA" id="ARBA00022801"/>
    </source>
</evidence>
<dbReference type="GO" id="GO:0016791">
    <property type="term" value="F:phosphatase activity"/>
    <property type="evidence" value="ECO:0007669"/>
    <property type="project" value="TreeGrafter"/>
</dbReference>
<keyword evidence="4 6" id="KW-0378">Hydrolase</keyword>
<sequence>MSRFDAVVFDLDNTLCRNSHDTGALYDRAFERVGVEPFGRPEELWAALDGPPDPDDSVSYFGAGFARLAAKYGQTDIDPIALAEALAETIDHSQVEFLPGAERALDRARAVGRVGVLTNGPRRRQEPKIRALGLHDRVDEIVYAGDLSRRKPHREPFDAMLSALGVPAEKALYVGDSLGYDVAGAQNAGLAVAWLRGDDDAGDYHPEYVIDSLTELDEVLDE</sequence>
<dbReference type="SUPFAM" id="SSF56784">
    <property type="entry name" value="HAD-like"/>
    <property type="match status" value="1"/>
</dbReference>
<organism evidence="6 7">
    <name type="scientific">Halovenus carboxidivorans</name>
    <dbReference type="NCBI Taxonomy" id="2692199"/>
    <lineage>
        <taxon>Archaea</taxon>
        <taxon>Methanobacteriati</taxon>
        <taxon>Methanobacteriota</taxon>
        <taxon>Stenosarchaea group</taxon>
        <taxon>Halobacteria</taxon>
        <taxon>Halobacteriales</taxon>
        <taxon>Haloarculaceae</taxon>
        <taxon>Halovenus</taxon>
    </lineage>
</organism>
<dbReference type="PANTHER" id="PTHR46470">
    <property type="entry name" value="N-ACYLNEURAMINATE-9-PHOSPHATASE"/>
    <property type="match status" value="1"/>
</dbReference>
<dbReference type="GO" id="GO:0044281">
    <property type="term" value="P:small molecule metabolic process"/>
    <property type="evidence" value="ECO:0007669"/>
    <property type="project" value="UniProtKB-ARBA"/>
</dbReference>
<comment type="cofactor">
    <cofactor evidence="1">
        <name>Mg(2+)</name>
        <dbReference type="ChEBI" id="CHEBI:18420"/>
    </cofactor>
</comment>